<name>A0A226F1W6_FOLCA</name>
<dbReference type="AlphaFoldDB" id="A0A226F1W6"/>
<feature type="compositionally biased region" description="Polar residues" evidence="1">
    <location>
        <begin position="444"/>
        <end position="453"/>
    </location>
</feature>
<accession>A0A226F1W6</accession>
<protein>
    <recommendedName>
        <fullName evidence="2">C2H2-type domain-containing protein</fullName>
    </recommendedName>
</protein>
<reference evidence="3 4" key="1">
    <citation type="submission" date="2015-12" db="EMBL/GenBank/DDBJ databases">
        <title>The genome of Folsomia candida.</title>
        <authorList>
            <person name="Faddeeva A."/>
            <person name="Derks M.F."/>
            <person name="Anvar Y."/>
            <person name="Smit S."/>
            <person name="Van Straalen N."/>
            <person name="Roelofs D."/>
        </authorList>
    </citation>
    <scope>NUCLEOTIDE SEQUENCE [LARGE SCALE GENOMIC DNA]</scope>
    <source>
        <strain evidence="3 4">VU population</strain>
        <tissue evidence="3">Whole body</tissue>
    </source>
</reference>
<evidence type="ECO:0000313" key="4">
    <source>
        <dbReference type="Proteomes" id="UP000198287"/>
    </source>
</evidence>
<evidence type="ECO:0000259" key="2">
    <source>
        <dbReference type="PROSITE" id="PS00028"/>
    </source>
</evidence>
<feature type="region of interest" description="Disordered" evidence="1">
    <location>
        <begin position="306"/>
        <end position="371"/>
    </location>
</feature>
<sequence length="539" mass="60491">MTQLSEKVQSPVPSNNSELTQQKIQHSSPVEDIYEVFNCVYCHCTTAYPLMQCAEGHMICEYEGTTFKTCPGRSKTEDEAGRCGAELISVGLLWYKYLTHQGIYACPVPSCTGLLQGQEDQKNHIRKMHPDEYEDHLNIRSSTFFYRLKLYKGKANLVHFTHRAKDLGMVLDQVPENKKNEVKLLELPSDLSCPLSPVSSRSSSSASSTSSVITVILEHKEPHLSPPAKDGSLPSCSLISPGLTVPEKALSSLPTLPMSTVSKDNLPSKSIHPDEEIVDGFLQSIASDWPQFLASQDFGNEDIRNSNKITSISTPPPQKSKVCFGPSFSRKSQLSEENKLTEHAAENRSKVDSSDFTYSSQYSDNDGWPPIEASVDNDEDEVDEITDHREILFPCYSRQATSPSRFHVPKSANAVPSWSSSKFHCPRSALGINRFPSLSRDPQGASSSRSQEPQLWKRPTFPKLNQPLSLDEDDMALNVENKEEIDADLDEDPANWPERIRGNHKTISYSEIHQELLRIRNQYTKPTAQNPQKYYYSDN</sequence>
<proteinExistence type="predicted"/>
<evidence type="ECO:0000313" key="3">
    <source>
        <dbReference type="EMBL" id="OXA63785.1"/>
    </source>
</evidence>
<feature type="compositionally biased region" description="Polar residues" evidence="1">
    <location>
        <begin position="354"/>
        <end position="364"/>
    </location>
</feature>
<feature type="domain" description="C2H2-type" evidence="2">
    <location>
        <begin position="106"/>
        <end position="129"/>
    </location>
</feature>
<feature type="region of interest" description="Disordered" evidence="1">
    <location>
        <begin position="1"/>
        <end position="22"/>
    </location>
</feature>
<comment type="caution">
    <text evidence="3">The sequence shown here is derived from an EMBL/GenBank/DDBJ whole genome shotgun (WGS) entry which is preliminary data.</text>
</comment>
<evidence type="ECO:0000256" key="1">
    <source>
        <dbReference type="SAM" id="MobiDB-lite"/>
    </source>
</evidence>
<dbReference type="EMBL" id="LNIX01000001">
    <property type="protein sequence ID" value="OXA63785.1"/>
    <property type="molecule type" value="Genomic_DNA"/>
</dbReference>
<gene>
    <name evidence="3" type="ORF">Fcan01_03298</name>
</gene>
<feature type="region of interest" description="Disordered" evidence="1">
    <location>
        <begin position="434"/>
        <end position="471"/>
    </location>
</feature>
<feature type="compositionally biased region" description="Basic and acidic residues" evidence="1">
    <location>
        <begin position="333"/>
        <end position="353"/>
    </location>
</feature>
<organism evidence="3 4">
    <name type="scientific">Folsomia candida</name>
    <name type="common">Springtail</name>
    <dbReference type="NCBI Taxonomy" id="158441"/>
    <lineage>
        <taxon>Eukaryota</taxon>
        <taxon>Metazoa</taxon>
        <taxon>Ecdysozoa</taxon>
        <taxon>Arthropoda</taxon>
        <taxon>Hexapoda</taxon>
        <taxon>Collembola</taxon>
        <taxon>Entomobryomorpha</taxon>
        <taxon>Isotomoidea</taxon>
        <taxon>Isotomidae</taxon>
        <taxon>Proisotominae</taxon>
        <taxon>Folsomia</taxon>
    </lineage>
</organism>
<keyword evidence="4" id="KW-1185">Reference proteome</keyword>
<dbReference type="InterPro" id="IPR013087">
    <property type="entry name" value="Znf_C2H2_type"/>
</dbReference>
<dbReference type="PROSITE" id="PS00028">
    <property type="entry name" value="ZINC_FINGER_C2H2_1"/>
    <property type="match status" value="1"/>
</dbReference>
<dbReference type="Proteomes" id="UP000198287">
    <property type="component" value="Unassembled WGS sequence"/>
</dbReference>